<evidence type="ECO:0000313" key="3">
    <source>
        <dbReference type="EMBL" id="OIS95869.1"/>
    </source>
</evidence>
<proteinExistence type="predicted"/>
<keyword evidence="4" id="KW-1185">Reference proteome</keyword>
<dbReference type="Gramene" id="OIS95869">
    <property type="protein sequence ID" value="OIS95869"/>
    <property type="gene ID" value="A4A49_51173"/>
</dbReference>
<sequence length="277" mass="32027">MDPPDGATPAHLNGQNTLLLTTVLPQKGIVEKHAYATKIATTSGSTSPVHRPNRESVKAIHSTTMECIRFYSRHQITMESWRQSSVKIGVYDNYNVFLDFTNKDDFNTIWYRRVIEIEGQQMWLQRWSPDFKPEEDLPIAPVLVLLHGLPFHMHTWHYVKQVVSEIGTPLEMDLATRGETRPSMAKVIVEIDLLKPQPEYVYLAAYMKTLHRQDLSKNWSTREYQNTEDESKKGKEKENIDMTERTEPRNDQKTKEAKNANEKSCHDPKSTKDRDGA</sequence>
<dbReference type="Proteomes" id="UP000187609">
    <property type="component" value="Unassembled WGS sequence"/>
</dbReference>
<organism evidence="3 4">
    <name type="scientific">Nicotiana attenuata</name>
    <name type="common">Coyote tobacco</name>
    <dbReference type="NCBI Taxonomy" id="49451"/>
    <lineage>
        <taxon>Eukaryota</taxon>
        <taxon>Viridiplantae</taxon>
        <taxon>Streptophyta</taxon>
        <taxon>Embryophyta</taxon>
        <taxon>Tracheophyta</taxon>
        <taxon>Spermatophyta</taxon>
        <taxon>Magnoliopsida</taxon>
        <taxon>eudicotyledons</taxon>
        <taxon>Gunneridae</taxon>
        <taxon>Pentapetalae</taxon>
        <taxon>asterids</taxon>
        <taxon>lamiids</taxon>
        <taxon>Solanales</taxon>
        <taxon>Solanaceae</taxon>
        <taxon>Nicotianoideae</taxon>
        <taxon>Nicotianeae</taxon>
        <taxon>Nicotiana</taxon>
    </lineage>
</organism>
<dbReference type="AlphaFoldDB" id="A0A1J6HSH6"/>
<dbReference type="PANTHER" id="PTHR31286:SF164">
    <property type="entry name" value="ZINC FINGER, CCHC-TYPE"/>
    <property type="match status" value="1"/>
</dbReference>
<comment type="caution">
    <text evidence="3">The sequence shown here is derived from an EMBL/GenBank/DDBJ whole genome shotgun (WGS) entry which is preliminary data.</text>
</comment>
<dbReference type="PANTHER" id="PTHR31286">
    <property type="entry name" value="GLYCINE-RICH CELL WALL STRUCTURAL PROTEIN 1.8-LIKE"/>
    <property type="match status" value="1"/>
</dbReference>
<dbReference type="Pfam" id="PF14111">
    <property type="entry name" value="DUF4283"/>
    <property type="match status" value="1"/>
</dbReference>
<name>A0A1J6HSH6_NICAT</name>
<gene>
    <name evidence="3" type="ORF">A4A49_51173</name>
</gene>
<evidence type="ECO:0000256" key="1">
    <source>
        <dbReference type="SAM" id="MobiDB-lite"/>
    </source>
</evidence>
<reference evidence="3" key="1">
    <citation type="submission" date="2016-11" db="EMBL/GenBank/DDBJ databases">
        <title>The genome of Nicotiana attenuata.</title>
        <authorList>
            <person name="Xu S."/>
            <person name="Brockmoeller T."/>
            <person name="Gaquerel E."/>
            <person name="Navarro A."/>
            <person name="Kuhl H."/>
            <person name="Gase K."/>
            <person name="Ling Z."/>
            <person name="Zhou W."/>
            <person name="Kreitzer C."/>
            <person name="Stanke M."/>
            <person name="Tang H."/>
            <person name="Lyons E."/>
            <person name="Pandey P."/>
            <person name="Pandey S.P."/>
            <person name="Timmermann B."/>
            <person name="Baldwin I.T."/>
        </authorList>
    </citation>
    <scope>NUCLEOTIDE SEQUENCE [LARGE SCALE GENOMIC DNA]</scope>
    <source>
        <strain evidence="3">UT</strain>
    </source>
</reference>
<feature type="region of interest" description="Disordered" evidence="1">
    <location>
        <begin position="221"/>
        <end position="277"/>
    </location>
</feature>
<dbReference type="EMBL" id="MJEQ01037194">
    <property type="protein sequence ID" value="OIS95869.1"/>
    <property type="molecule type" value="Genomic_DNA"/>
</dbReference>
<evidence type="ECO:0000313" key="4">
    <source>
        <dbReference type="Proteomes" id="UP000187609"/>
    </source>
</evidence>
<dbReference type="InterPro" id="IPR025558">
    <property type="entry name" value="DUF4283"/>
</dbReference>
<accession>A0A1J6HSH6</accession>
<protein>
    <recommendedName>
        <fullName evidence="2">DUF4283 domain-containing protein</fullName>
    </recommendedName>
</protein>
<feature type="compositionally biased region" description="Basic and acidic residues" evidence="1">
    <location>
        <begin position="229"/>
        <end position="277"/>
    </location>
</feature>
<evidence type="ECO:0000259" key="2">
    <source>
        <dbReference type="Pfam" id="PF14111"/>
    </source>
</evidence>
<dbReference type="InterPro" id="IPR040256">
    <property type="entry name" value="At4g02000-like"/>
</dbReference>
<feature type="domain" description="DUF4283" evidence="2">
    <location>
        <begin position="75"/>
        <end position="135"/>
    </location>
</feature>